<evidence type="ECO:0000313" key="2">
    <source>
        <dbReference type="EMBL" id="SVD57956.1"/>
    </source>
</evidence>
<proteinExistence type="predicted"/>
<dbReference type="AlphaFoldDB" id="A0A382WG90"/>
<evidence type="ECO:0000256" key="1">
    <source>
        <dbReference type="SAM" id="MobiDB-lite"/>
    </source>
</evidence>
<dbReference type="EMBL" id="UINC01159712">
    <property type="protein sequence ID" value="SVD57956.1"/>
    <property type="molecule type" value="Genomic_DNA"/>
</dbReference>
<feature type="compositionally biased region" description="Polar residues" evidence="1">
    <location>
        <begin position="1"/>
        <end position="11"/>
    </location>
</feature>
<protein>
    <submittedName>
        <fullName evidence="2">Uncharacterized protein</fullName>
    </submittedName>
</protein>
<feature type="region of interest" description="Disordered" evidence="1">
    <location>
        <begin position="1"/>
        <end position="23"/>
    </location>
</feature>
<accession>A0A382WG90</accession>
<reference evidence="2" key="1">
    <citation type="submission" date="2018-05" db="EMBL/GenBank/DDBJ databases">
        <authorList>
            <person name="Lanie J.A."/>
            <person name="Ng W.-L."/>
            <person name="Kazmierczak K.M."/>
            <person name="Andrzejewski T.M."/>
            <person name="Davidsen T.M."/>
            <person name="Wayne K.J."/>
            <person name="Tettelin H."/>
            <person name="Glass J.I."/>
            <person name="Rusch D."/>
            <person name="Podicherti R."/>
            <person name="Tsui H.-C.T."/>
            <person name="Winkler M.E."/>
        </authorList>
    </citation>
    <scope>NUCLEOTIDE SEQUENCE</scope>
</reference>
<gene>
    <name evidence="2" type="ORF">METZ01_LOCUS410810</name>
</gene>
<name>A0A382WG90_9ZZZZ</name>
<organism evidence="2">
    <name type="scientific">marine metagenome</name>
    <dbReference type="NCBI Taxonomy" id="408172"/>
    <lineage>
        <taxon>unclassified sequences</taxon>
        <taxon>metagenomes</taxon>
        <taxon>ecological metagenomes</taxon>
    </lineage>
</organism>
<sequence length="23" mass="2498">MFFPAQAQTFGVASKHGMRNSQG</sequence>